<evidence type="ECO:0000313" key="3">
    <source>
        <dbReference type="Proteomes" id="UP000652231"/>
    </source>
</evidence>
<gene>
    <name evidence="2" type="ORF">GCM10011312_26620</name>
</gene>
<comment type="caution">
    <text evidence="2">The sequence shown here is derived from an EMBL/GenBank/DDBJ whole genome shotgun (WGS) entry which is preliminary data.</text>
</comment>
<dbReference type="AlphaFoldDB" id="A0A8J2VF08"/>
<keyword evidence="3" id="KW-1185">Reference proteome</keyword>
<dbReference type="RefSeq" id="WP_188443353.1">
    <property type="nucleotide sequence ID" value="NZ_BMGK01000016.1"/>
</dbReference>
<dbReference type="InterPro" id="IPR001466">
    <property type="entry name" value="Beta-lactam-related"/>
</dbReference>
<dbReference type="InterPro" id="IPR012338">
    <property type="entry name" value="Beta-lactam/transpept-like"/>
</dbReference>
<keyword evidence="2" id="KW-0378">Hydrolase</keyword>
<dbReference type="GO" id="GO:0016787">
    <property type="term" value="F:hydrolase activity"/>
    <property type="evidence" value="ECO:0007669"/>
    <property type="project" value="UniProtKB-KW"/>
</dbReference>
<feature type="domain" description="Beta-lactamase-related" evidence="1">
    <location>
        <begin position="128"/>
        <end position="436"/>
    </location>
</feature>
<sequence>MINYLQKYSLLFVALGMIYGCKKETKIQSLKDKVESAVNSRQMPDTTKQLVSFESPDWITLISPDITELNRHFEYYLPTVTISKEGTKTKQLEENLSETLGQEMLTSPFFKKETTLNEICARKAINGVIVLHKGNIVYERYPDMDPNDRHITASIAKSFVGTIIATLADQGLLHEQDSITKYLPELGGAGFEGITIEHLLRMASGINCREHLPDMEAITNPESCFYQLLEHTGLFPEPNTGFQKDFLQVIKEFGIAEPPGKTYDYTGANSVLLAMIAERISDTPYHELVSSMIWSRIGAEQDALITLASTGISGSYGPMMMTLRDMARYGLAFTEDAEIKIASDRYLKEIRKGNHELFLSKGGFGDLVWSRQYEDQGAMFQSYHWDVVFEDGDFIKHGVGGQALYISPEKRLVIAFNSSPKTTMEENHSLQYLVRSLALLEQFN</sequence>
<dbReference type="PANTHER" id="PTHR43283:SF7">
    <property type="entry name" value="BETA-LACTAMASE-RELATED DOMAIN-CONTAINING PROTEIN"/>
    <property type="match status" value="1"/>
</dbReference>
<dbReference type="PROSITE" id="PS51257">
    <property type="entry name" value="PROKAR_LIPOPROTEIN"/>
    <property type="match status" value="1"/>
</dbReference>
<dbReference type="SUPFAM" id="SSF56601">
    <property type="entry name" value="beta-lactamase/transpeptidase-like"/>
    <property type="match status" value="1"/>
</dbReference>
<dbReference type="PANTHER" id="PTHR43283">
    <property type="entry name" value="BETA-LACTAMASE-RELATED"/>
    <property type="match status" value="1"/>
</dbReference>
<evidence type="ECO:0000259" key="1">
    <source>
        <dbReference type="Pfam" id="PF00144"/>
    </source>
</evidence>
<dbReference type="EMBL" id="BMGK01000016">
    <property type="protein sequence ID" value="GGE01897.1"/>
    <property type="molecule type" value="Genomic_DNA"/>
</dbReference>
<protein>
    <submittedName>
        <fullName evidence="2">6-aminohexanoate-dimer hydrolase</fullName>
    </submittedName>
</protein>
<evidence type="ECO:0000313" key="2">
    <source>
        <dbReference type="EMBL" id="GGE01897.1"/>
    </source>
</evidence>
<dbReference type="InterPro" id="IPR050789">
    <property type="entry name" value="Diverse_Enzym_Activities"/>
</dbReference>
<name>A0A8J2VF08_9FLAO</name>
<proteinExistence type="predicted"/>
<reference evidence="2" key="2">
    <citation type="submission" date="2020-09" db="EMBL/GenBank/DDBJ databases">
        <authorList>
            <person name="Sun Q."/>
            <person name="Zhou Y."/>
        </authorList>
    </citation>
    <scope>NUCLEOTIDE SEQUENCE</scope>
    <source>
        <strain evidence="2">CGMCC 1.12924</strain>
    </source>
</reference>
<accession>A0A8J2VF08</accession>
<dbReference type="Gene3D" id="3.40.710.10">
    <property type="entry name" value="DD-peptidase/beta-lactamase superfamily"/>
    <property type="match status" value="1"/>
</dbReference>
<reference evidence="2" key="1">
    <citation type="journal article" date="2014" name="Int. J. Syst. Evol. Microbiol.">
        <title>Complete genome sequence of Corynebacterium casei LMG S-19264T (=DSM 44701T), isolated from a smear-ripened cheese.</title>
        <authorList>
            <consortium name="US DOE Joint Genome Institute (JGI-PGF)"/>
            <person name="Walter F."/>
            <person name="Albersmeier A."/>
            <person name="Kalinowski J."/>
            <person name="Ruckert C."/>
        </authorList>
    </citation>
    <scope>NUCLEOTIDE SEQUENCE</scope>
    <source>
        <strain evidence="2">CGMCC 1.12924</strain>
    </source>
</reference>
<organism evidence="2 3">
    <name type="scientific">Planktosalinus lacus</name>
    <dbReference type="NCBI Taxonomy" id="1526573"/>
    <lineage>
        <taxon>Bacteria</taxon>
        <taxon>Pseudomonadati</taxon>
        <taxon>Bacteroidota</taxon>
        <taxon>Flavobacteriia</taxon>
        <taxon>Flavobacteriales</taxon>
        <taxon>Flavobacteriaceae</taxon>
        <taxon>Planktosalinus</taxon>
    </lineage>
</organism>
<dbReference type="Proteomes" id="UP000652231">
    <property type="component" value="Unassembled WGS sequence"/>
</dbReference>
<dbReference type="Pfam" id="PF00144">
    <property type="entry name" value="Beta-lactamase"/>
    <property type="match status" value="1"/>
</dbReference>